<dbReference type="RefSeq" id="WP_203626566.1">
    <property type="nucleotide sequence ID" value="NZ_BOLQ01000006.1"/>
</dbReference>
<comment type="caution">
    <text evidence="1">The sequence shown here is derived from an EMBL/GenBank/DDBJ whole genome shotgun (WGS) entry which is preliminary data.</text>
</comment>
<dbReference type="SUPFAM" id="SSF56300">
    <property type="entry name" value="Metallo-dependent phosphatases"/>
    <property type="match status" value="1"/>
</dbReference>
<organism evidence="1 2">
    <name type="scientific">Lacticaseibacillus mingshuiensis</name>
    <dbReference type="NCBI Taxonomy" id="2799574"/>
    <lineage>
        <taxon>Bacteria</taxon>
        <taxon>Bacillati</taxon>
        <taxon>Bacillota</taxon>
        <taxon>Bacilli</taxon>
        <taxon>Lactobacillales</taxon>
        <taxon>Lactobacillaceae</taxon>
        <taxon>Lacticaseibacillus</taxon>
    </lineage>
</organism>
<dbReference type="PANTHER" id="PTHR32440">
    <property type="entry name" value="PHOSPHATASE DCR2-RELATED-RELATED"/>
    <property type="match status" value="1"/>
</dbReference>
<evidence type="ECO:0000313" key="2">
    <source>
        <dbReference type="Proteomes" id="UP001597196"/>
    </source>
</evidence>
<reference evidence="2" key="1">
    <citation type="journal article" date="2019" name="Int. J. Syst. Evol. Microbiol.">
        <title>The Global Catalogue of Microorganisms (GCM) 10K type strain sequencing project: providing services to taxonomists for standard genome sequencing and annotation.</title>
        <authorList>
            <consortium name="The Broad Institute Genomics Platform"/>
            <consortium name="The Broad Institute Genome Sequencing Center for Infectious Disease"/>
            <person name="Wu L."/>
            <person name="Ma J."/>
        </authorList>
    </citation>
    <scope>NUCLEOTIDE SEQUENCE [LARGE SCALE GENOMIC DNA]</scope>
    <source>
        <strain evidence="2">CCM 8980</strain>
    </source>
</reference>
<dbReference type="PANTHER" id="PTHR32440:SF11">
    <property type="entry name" value="METALLOPHOSPHOESTERASE DOMAIN-CONTAINING PROTEIN"/>
    <property type="match status" value="1"/>
</dbReference>
<gene>
    <name evidence="1" type="ORF">ACFQ4P_08285</name>
</gene>
<proteinExistence type="predicted"/>
<keyword evidence="2" id="KW-1185">Reference proteome</keyword>
<protein>
    <submittedName>
        <fullName evidence="1">Metallophosphoesterase</fullName>
    </submittedName>
</protein>
<dbReference type="EMBL" id="JBHTOC010000011">
    <property type="protein sequence ID" value="MFD1430242.1"/>
    <property type="molecule type" value="Genomic_DNA"/>
</dbReference>
<sequence>MLQLHNGQLKIMQLTDIHIGEAPFNAEDQKSFAAIRRALELGLVNRVEPAQSYIDPANKQSFTIEVGEGETVTNVLYFFDSGADAPHDMGGYDWITPETIDWYEQTFRANKAAFGPTHDMAVLHIPLVEYEHAAEHILTGTWWEMHPRIASGALNTGLFSRFLNNQHIDHVFCGHDHNNNFDGTYLGIHLVYGNVSGYNCYGVLPRGYRLITLTKGETATEVGLYEAD</sequence>
<evidence type="ECO:0000313" key="1">
    <source>
        <dbReference type="EMBL" id="MFD1430242.1"/>
    </source>
</evidence>
<name>A0ABW4CI21_9LACO</name>
<accession>A0ABW4CI21</accession>
<dbReference type="Proteomes" id="UP001597196">
    <property type="component" value="Unassembled WGS sequence"/>
</dbReference>
<dbReference type="InterPro" id="IPR029052">
    <property type="entry name" value="Metallo-depent_PP-like"/>
</dbReference>